<dbReference type="SUPFAM" id="SSF89260">
    <property type="entry name" value="Collagen-binding domain"/>
    <property type="match status" value="1"/>
</dbReference>
<gene>
    <name evidence="1" type="ORF">MGWOODY_Tha1976</name>
</gene>
<organism evidence="1">
    <name type="scientific">hydrothermal vent metagenome</name>
    <dbReference type="NCBI Taxonomy" id="652676"/>
    <lineage>
        <taxon>unclassified sequences</taxon>
        <taxon>metagenomes</taxon>
        <taxon>ecological metagenomes</taxon>
    </lineage>
</organism>
<reference evidence="1" key="1">
    <citation type="submission" date="2015-10" db="EMBL/GenBank/DDBJ databases">
        <authorList>
            <person name="Gilbert D.G."/>
        </authorList>
    </citation>
    <scope>NUCLEOTIDE SEQUENCE</scope>
</reference>
<dbReference type="Gene3D" id="2.60.120.380">
    <property type="match status" value="2"/>
</dbReference>
<sequence>MLENQTRNTPTCLSLLNASNFLSWSKLFLATAEYRRISDTLLYRRNIMRNIIIPFLAAMTLTACGGSDSTDDTGVVAPESPTATSLETCSNVSLSARRIAAAARTTLGTELIFTQALAVYRIPVTEGQEVTADLTVPDDKDYNMAFFNSSGSLLACTDTEGNGVDETLDYEVSGVTEIWVKVWTPALPSDSAFSLIVSVPPVAIEVAEAEPNDTPATAQLVSESFTFVNGTLDTDASDSDDYFKHTVSEGDVVEITASSTDDGASLIYIALVDADDNVLSEGDTELSYYFTEEAPSTTLTYTVPAATTEIFVWMAAIPGVASYSVQVQVK</sequence>
<evidence type="ECO:0000313" key="1">
    <source>
        <dbReference type="EMBL" id="CUS41510.1"/>
    </source>
</evidence>
<name>A0A160TB04_9ZZZZ</name>
<accession>A0A160TB04</accession>
<dbReference type="EMBL" id="CZQC01000044">
    <property type="protein sequence ID" value="CUS41510.1"/>
    <property type="molecule type" value="Genomic_DNA"/>
</dbReference>
<protein>
    <submittedName>
        <fullName evidence="1">Uncharacterized protein</fullName>
    </submittedName>
</protein>
<dbReference type="AlphaFoldDB" id="A0A160TB04"/>
<proteinExistence type="predicted"/>